<keyword evidence="2 5" id="KW-0540">Nuclease</keyword>
<feature type="domain" description="PIN" evidence="6">
    <location>
        <begin position="4"/>
        <end position="125"/>
    </location>
</feature>
<evidence type="ECO:0000256" key="3">
    <source>
        <dbReference type="ARBA" id="ARBA00022723"/>
    </source>
</evidence>
<reference evidence="7 8" key="1">
    <citation type="submission" date="2020-10" db="EMBL/GenBank/DDBJ databases">
        <title>Ca. Dormibacterota MAGs.</title>
        <authorList>
            <person name="Montgomery K."/>
        </authorList>
    </citation>
    <scope>NUCLEOTIDE SEQUENCE [LARGE SCALE GENOMIC DNA]</scope>
    <source>
        <strain evidence="7">SC8811_S16_3</strain>
    </source>
</reference>
<keyword evidence="5" id="KW-0460">Magnesium</keyword>
<dbReference type="GO" id="GO:0090729">
    <property type="term" value="F:toxin activity"/>
    <property type="evidence" value="ECO:0007669"/>
    <property type="project" value="UniProtKB-KW"/>
</dbReference>
<dbReference type="EC" id="3.1.-.-" evidence="5"/>
<dbReference type="InterPro" id="IPR022907">
    <property type="entry name" value="VapC_family"/>
</dbReference>
<comment type="similarity">
    <text evidence="5">Belongs to the PINc/VapC protein family.</text>
</comment>
<protein>
    <recommendedName>
        <fullName evidence="5">Ribonuclease VapC</fullName>
        <shortName evidence="5">RNase VapC</shortName>
        <ecNumber evidence="5">3.1.-.-</ecNumber>
    </recommendedName>
    <alternativeName>
        <fullName evidence="5">Toxin VapC</fullName>
    </alternativeName>
</protein>
<accession>A0A934KKL3</accession>
<dbReference type="RefSeq" id="WP_350340769.1">
    <property type="nucleotide sequence ID" value="NZ_JAEKNQ010000058.1"/>
</dbReference>
<evidence type="ECO:0000259" key="6">
    <source>
        <dbReference type="Pfam" id="PF01850"/>
    </source>
</evidence>
<keyword evidence="4 5" id="KW-0378">Hydrolase</keyword>
<sequence>MTLIVDAGALFAQANAADPDHEAVTNCLKAETGPLVTSELAAAEADYLILDRLGVDVELQFLTDLAEGTFTLECLTQTDLSVARDVVGRHRSLRLGLADASLVVLARRHHTRRILTFDHRAPFRTVAPLQGGRFTILPSDA</sequence>
<evidence type="ECO:0000313" key="8">
    <source>
        <dbReference type="Proteomes" id="UP000620075"/>
    </source>
</evidence>
<keyword evidence="5" id="KW-0800">Toxin</keyword>
<dbReference type="InterPro" id="IPR029060">
    <property type="entry name" value="PIN-like_dom_sf"/>
</dbReference>
<keyword evidence="1 5" id="KW-1277">Toxin-antitoxin system</keyword>
<feature type="binding site" evidence="5">
    <location>
        <position position="6"/>
    </location>
    <ligand>
        <name>Mg(2+)</name>
        <dbReference type="ChEBI" id="CHEBI:18420"/>
    </ligand>
</feature>
<proteinExistence type="inferred from homology"/>
<dbReference type="HAMAP" id="MF_00265">
    <property type="entry name" value="VapC_Nob1"/>
    <property type="match status" value="1"/>
</dbReference>
<evidence type="ECO:0000256" key="2">
    <source>
        <dbReference type="ARBA" id="ARBA00022722"/>
    </source>
</evidence>
<comment type="function">
    <text evidence="5">Toxic component of a toxin-antitoxin (TA) system. An RNase.</text>
</comment>
<feature type="binding site" evidence="5">
    <location>
        <position position="99"/>
    </location>
    <ligand>
        <name>Mg(2+)</name>
        <dbReference type="ChEBI" id="CHEBI:18420"/>
    </ligand>
</feature>
<name>A0A934KKL3_9BACT</name>
<dbReference type="Gene3D" id="3.40.50.1010">
    <property type="entry name" value="5'-nuclease"/>
    <property type="match status" value="1"/>
</dbReference>
<dbReference type="GO" id="GO:0004540">
    <property type="term" value="F:RNA nuclease activity"/>
    <property type="evidence" value="ECO:0007669"/>
    <property type="project" value="InterPro"/>
</dbReference>
<evidence type="ECO:0000256" key="4">
    <source>
        <dbReference type="ARBA" id="ARBA00022801"/>
    </source>
</evidence>
<evidence type="ECO:0000313" key="7">
    <source>
        <dbReference type="EMBL" id="MBJ7604468.1"/>
    </source>
</evidence>
<dbReference type="EMBL" id="JAEKNQ010000058">
    <property type="protein sequence ID" value="MBJ7604468.1"/>
    <property type="molecule type" value="Genomic_DNA"/>
</dbReference>
<keyword evidence="3 5" id="KW-0479">Metal-binding</keyword>
<evidence type="ECO:0000256" key="1">
    <source>
        <dbReference type="ARBA" id="ARBA00022649"/>
    </source>
</evidence>
<dbReference type="AlphaFoldDB" id="A0A934KKL3"/>
<evidence type="ECO:0000256" key="5">
    <source>
        <dbReference type="HAMAP-Rule" id="MF_00265"/>
    </source>
</evidence>
<comment type="caution">
    <text evidence="7">The sequence shown here is derived from an EMBL/GenBank/DDBJ whole genome shotgun (WGS) entry which is preliminary data.</text>
</comment>
<dbReference type="Proteomes" id="UP000620075">
    <property type="component" value="Unassembled WGS sequence"/>
</dbReference>
<dbReference type="InterPro" id="IPR002716">
    <property type="entry name" value="PIN_dom"/>
</dbReference>
<dbReference type="SUPFAM" id="SSF88723">
    <property type="entry name" value="PIN domain-like"/>
    <property type="match status" value="1"/>
</dbReference>
<organism evidence="7 8">
    <name type="scientific">Candidatus Dormiibacter inghamiae</name>
    <dbReference type="NCBI Taxonomy" id="3127013"/>
    <lineage>
        <taxon>Bacteria</taxon>
        <taxon>Bacillati</taxon>
        <taxon>Candidatus Dormiibacterota</taxon>
        <taxon>Candidatus Dormibacteria</taxon>
        <taxon>Candidatus Dormibacterales</taxon>
        <taxon>Candidatus Dormibacteraceae</taxon>
        <taxon>Candidatus Dormiibacter</taxon>
    </lineage>
</organism>
<dbReference type="Pfam" id="PF01850">
    <property type="entry name" value="PIN"/>
    <property type="match status" value="1"/>
</dbReference>
<gene>
    <name evidence="5" type="primary">vapC</name>
    <name evidence="7" type="ORF">JF888_15005</name>
</gene>
<dbReference type="GO" id="GO:0016787">
    <property type="term" value="F:hydrolase activity"/>
    <property type="evidence" value="ECO:0007669"/>
    <property type="project" value="UniProtKB-KW"/>
</dbReference>
<dbReference type="GO" id="GO:0000287">
    <property type="term" value="F:magnesium ion binding"/>
    <property type="evidence" value="ECO:0007669"/>
    <property type="project" value="UniProtKB-UniRule"/>
</dbReference>
<comment type="cofactor">
    <cofactor evidence="5">
        <name>Mg(2+)</name>
        <dbReference type="ChEBI" id="CHEBI:18420"/>
    </cofactor>
</comment>